<keyword evidence="2" id="KW-0547">Nucleotide-binding</keyword>
<gene>
    <name evidence="5" type="ordered locus">SERP0984</name>
</gene>
<name>Q5HPC8_STAEQ</name>
<evidence type="ECO:0000256" key="1">
    <source>
        <dbReference type="ARBA" id="ARBA00022448"/>
    </source>
</evidence>
<dbReference type="PANTHER" id="PTHR42939:SF1">
    <property type="entry name" value="ABC TRANSPORTER ATP-BINDING PROTEIN ALBC-RELATED"/>
    <property type="match status" value="1"/>
</dbReference>
<protein>
    <submittedName>
        <fullName evidence="5">ABC transporter, ATP-binding protein</fullName>
    </submittedName>
</protein>
<dbReference type="SUPFAM" id="SSF52540">
    <property type="entry name" value="P-loop containing nucleoside triphosphate hydrolases"/>
    <property type="match status" value="1"/>
</dbReference>
<dbReference type="InterPro" id="IPR051782">
    <property type="entry name" value="ABC_Transporter_VariousFunc"/>
</dbReference>
<evidence type="ECO:0000256" key="3">
    <source>
        <dbReference type="ARBA" id="ARBA00022840"/>
    </source>
</evidence>
<dbReference type="KEGG" id="ser:SERP0984"/>
<keyword evidence="1" id="KW-0813">Transport</keyword>
<sequence length="276" mass="31359">MSLSAIEGVHITKQFNKQNILNDLNFRVPKHSITLVNGKNGSGKSITLKIIAGLITQFDGSLLINGKISYAVDIFPNNLSLTINEYFEFLLKVHSNNQTKVKLNYLINHLKLSSFLNQKLKDCSKGTKQKVNVIQCLIKNADIYILDEPFSGLDQNATKFLINYLEWLKLSSTIILTSHELNQLINITTHILNIETGIFYINDINKNHLVVTSKLIVVKNDSVTINLLKEIQNQKITYTDNNKISIQTNQNDLNLVLKQLIVHNCEILEIKDVKNF</sequence>
<dbReference type="HOGENOM" id="CLU_000604_1_2_9"/>
<feature type="domain" description="ABC transporter" evidence="4">
    <location>
        <begin position="6"/>
        <end position="221"/>
    </location>
</feature>
<dbReference type="STRING" id="176279.SERP0984"/>
<dbReference type="PROSITE" id="PS50893">
    <property type="entry name" value="ABC_TRANSPORTER_2"/>
    <property type="match status" value="1"/>
</dbReference>
<organism evidence="5 6">
    <name type="scientific">Staphylococcus epidermidis (strain ATCC 35984 / DSM 28319 / BCRC 17069 / CCUG 31568 / BM 3577 / RP62A)</name>
    <dbReference type="NCBI Taxonomy" id="176279"/>
    <lineage>
        <taxon>Bacteria</taxon>
        <taxon>Bacillati</taxon>
        <taxon>Bacillota</taxon>
        <taxon>Bacilli</taxon>
        <taxon>Bacillales</taxon>
        <taxon>Staphylococcaceae</taxon>
        <taxon>Staphylococcus</taxon>
    </lineage>
</organism>
<proteinExistence type="predicted"/>
<dbReference type="Proteomes" id="UP000000531">
    <property type="component" value="Chromosome"/>
</dbReference>
<dbReference type="InterPro" id="IPR003439">
    <property type="entry name" value="ABC_transporter-like_ATP-bd"/>
</dbReference>
<dbReference type="PANTHER" id="PTHR42939">
    <property type="entry name" value="ABC TRANSPORTER ATP-BINDING PROTEIN ALBC-RELATED"/>
    <property type="match status" value="1"/>
</dbReference>
<evidence type="ECO:0000313" key="6">
    <source>
        <dbReference type="Proteomes" id="UP000000531"/>
    </source>
</evidence>
<dbReference type="InterPro" id="IPR027417">
    <property type="entry name" value="P-loop_NTPase"/>
</dbReference>
<dbReference type="InterPro" id="IPR003593">
    <property type="entry name" value="AAA+_ATPase"/>
</dbReference>
<keyword evidence="3 5" id="KW-0067">ATP-binding</keyword>
<dbReference type="AlphaFoldDB" id="Q5HPC8"/>
<dbReference type="Gene3D" id="3.40.50.300">
    <property type="entry name" value="P-loop containing nucleotide triphosphate hydrolases"/>
    <property type="match status" value="1"/>
</dbReference>
<dbReference type="EMBL" id="CP000029">
    <property type="protein sequence ID" value="AAW54331.1"/>
    <property type="molecule type" value="Genomic_DNA"/>
</dbReference>
<dbReference type="GO" id="GO:0016887">
    <property type="term" value="F:ATP hydrolysis activity"/>
    <property type="evidence" value="ECO:0007669"/>
    <property type="project" value="InterPro"/>
</dbReference>
<dbReference type="Pfam" id="PF00005">
    <property type="entry name" value="ABC_tran"/>
    <property type="match status" value="1"/>
</dbReference>
<dbReference type="RefSeq" id="WP_002446423.1">
    <property type="nucleotide sequence ID" value="NC_002976.3"/>
</dbReference>
<accession>Q5HPC8</accession>
<dbReference type="eggNOG" id="COG1131">
    <property type="taxonomic scope" value="Bacteria"/>
</dbReference>
<dbReference type="GO" id="GO:0005524">
    <property type="term" value="F:ATP binding"/>
    <property type="evidence" value="ECO:0007669"/>
    <property type="project" value="UniProtKB-KW"/>
</dbReference>
<evidence type="ECO:0000256" key="2">
    <source>
        <dbReference type="ARBA" id="ARBA00022741"/>
    </source>
</evidence>
<dbReference type="SMART" id="SM00382">
    <property type="entry name" value="AAA"/>
    <property type="match status" value="1"/>
</dbReference>
<evidence type="ECO:0000313" key="5">
    <source>
        <dbReference type="EMBL" id="AAW54331.1"/>
    </source>
</evidence>
<keyword evidence="6" id="KW-1185">Reference proteome</keyword>
<reference evidence="5 6" key="1">
    <citation type="journal article" date="2005" name="J. Bacteriol.">
        <title>Insights on evolution of virulence and resistance from the complete genome analysis of an early methicillin-resistant Staphylococcus aureus strain and a biofilm-producing methicillin-resistant Staphylococcus epidermidis strain.</title>
        <authorList>
            <person name="Gill S.R."/>
            <person name="Fouts D.E."/>
            <person name="Archer G.L."/>
            <person name="Mongodin E.F."/>
            <person name="Deboy R.T."/>
            <person name="Ravel J."/>
            <person name="Paulsen I.T."/>
            <person name="Kolonay J.F."/>
            <person name="Brinkac L."/>
            <person name="Beanan M."/>
            <person name="Dodson R.J."/>
            <person name="Daugherty S.C."/>
            <person name="Madupu R."/>
            <person name="Angiuoli S.V."/>
            <person name="Durkin A.S."/>
            <person name="Haft D.H."/>
            <person name="Vamathevan J."/>
            <person name="Khouri H."/>
            <person name="Utterback T."/>
            <person name="Lee C."/>
            <person name="Dimitrov G."/>
            <person name="Jiang L."/>
            <person name="Qin H."/>
            <person name="Weidman J."/>
            <person name="Tran K."/>
            <person name="Kang K."/>
            <person name="Hance I.R."/>
            <person name="Nelson K.E."/>
            <person name="Fraser C.M."/>
        </authorList>
    </citation>
    <scope>NUCLEOTIDE SEQUENCE [LARGE SCALE GENOMIC DNA]</scope>
    <source>
        <strain evidence="6">ATCC 35984 / RP62A</strain>
    </source>
</reference>
<evidence type="ECO:0000259" key="4">
    <source>
        <dbReference type="PROSITE" id="PS50893"/>
    </source>
</evidence>